<dbReference type="FunFam" id="3.30.830.10:FF:000009">
    <property type="entry name" value="Presequence protease, mitochondrial"/>
    <property type="match status" value="1"/>
</dbReference>
<dbReference type="InterPro" id="IPR011765">
    <property type="entry name" value="Pept_M16_N"/>
</dbReference>
<dbReference type="GO" id="GO:0016485">
    <property type="term" value="P:protein processing"/>
    <property type="evidence" value="ECO:0007669"/>
    <property type="project" value="TreeGrafter"/>
</dbReference>
<evidence type="ECO:0000256" key="1">
    <source>
        <dbReference type="ARBA" id="ARBA00001947"/>
    </source>
</evidence>
<gene>
    <name evidence="17" type="ORF">BJ085DRAFT_43641</name>
</gene>
<keyword evidence="12" id="KW-0482">Metalloprotease</keyword>
<protein>
    <recommendedName>
        <fullName evidence="6">Presequence protease, mitochondrial</fullName>
    </recommendedName>
    <alternativeName>
        <fullName evidence="14">Pitrilysin metalloproteinase</fullName>
    </alternativeName>
</protein>
<dbReference type="AlphaFoldDB" id="A0A4V1J596"/>
<feature type="domain" description="Peptidase M16C associated" evidence="16">
    <location>
        <begin position="487"/>
        <end position="743"/>
    </location>
</feature>
<dbReference type="PANTHER" id="PTHR43016">
    <property type="entry name" value="PRESEQUENCE PROTEASE"/>
    <property type="match status" value="1"/>
</dbReference>
<sequence>MVEYLGVNAYIVHGKPLHPGSEFTPGHVLHGFRVDEIREVPEISLTAVRLEHLRTGAQYLHVARDDANNVFSVGFNTAPKDSSGVSHILEHTALCGSERYPVRDPFFKMLNRSMSTFMNAWTAHDYTQYPFATQNGQDYANLRDVYLDAVFRPLLRDLDFYQEGWRIERENARDPTSPWTFKGVVYNEMKGAFSDTESLFATRSQQALYPGCTYSYVSGGDPTHIPELTYEGLVNFHRRHYHPSNARFFSYGNLPLGPQLEAINAKIDSYERADTPTVPLLSQLSAAGPATRVTETGPVDAATPADRQVKQSVSFLTHPTTEIFPCFAMGFLSKLLLSGADAPLYQALIDTNMGAEYSANTGFNPYTYQSSFSVGLQGVRAADAAGPLEERITQVLDKVAQEGFSTPRIEALIHQIEMGHKHRTADFGMSLMQSISTGWFHGSNPIDLMEIDNRVARLRNELQDGQFFQSLVTKHLLENPRKLVYTMEPDADFQASWNRGESERLAAVVASLTPAQEANIQKRGETLLAAQDAEQDLGCLPTLTLADIPTQNTSSTENLKHTQITPKQFPVQWNLAPTNGISYLKTIATLPHPATDLPADWQSFVPLLCSALTTCGTTRRTMAELTQDIRMYTGGVSFNYHLSPSLRDPTNNYELGFSVGGHCLDANLPRMYDLIREITDQTDFHKVDRLQTLIVGQASGLWNSIAESGHSFARMLAASTLLPTSQLNETYNGFDQLQFLNRLTAKSDLTEVSQRLEQLRDLFLDKTQMRVAITASPSSEKANQTALEAFMAHQSASAGGLNSDNGGTSSFTPSYSQRYFPMPFASNFSAQSFYTVPFSHPDSPALQLLSKLMTTHFLHREIREKNGAYGGGAGLGSQNGLFSFFSYRDPNPFKSVETFRRACEWAEQREFTDREMTEAKLSLFSGIDSPLSVFEEGMSLFTYGITDELRQQRRDHFLSLTSRDVQRVAKQYLVPSASKTSSVIIGEKLGDSTPVGWEIQSLEATNLS</sequence>
<dbReference type="Gene3D" id="3.30.830.10">
    <property type="entry name" value="Metalloenzyme, LuxS/M16 peptidase-like"/>
    <property type="match status" value="4"/>
</dbReference>
<keyword evidence="10" id="KW-0862">Zinc</keyword>
<dbReference type="InterPro" id="IPR011249">
    <property type="entry name" value="Metalloenz_LuxS/M16"/>
</dbReference>
<dbReference type="PANTHER" id="PTHR43016:SF13">
    <property type="entry name" value="PRESEQUENCE PROTEASE, MITOCHONDRIAL"/>
    <property type="match status" value="1"/>
</dbReference>
<dbReference type="InterPro" id="IPR001431">
    <property type="entry name" value="Pept_M16_Zn_BS"/>
</dbReference>
<dbReference type="SMART" id="SM01264">
    <property type="entry name" value="M16C_associated"/>
    <property type="match status" value="1"/>
</dbReference>
<dbReference type="Pfam" id="PF05193">
    <property type="entry name" value="Peptidase_M16_C"/>
    <property type="match status" value="1"/>
</dbReference>
<evidence type="ECO:0000256" key="3">
    <source>
        <dbReference type="ARBA" id="ARBA00004569"/>
    </source>
</evidence>
<evidence type="ECO:0000313" key="17">
    <source>
        <dbReference type="EMBL" id="RKP38289.1"/>
    </source>
</evidence>
<comment type="function">
    <text evidence="15">Degrades mitochondrial transit peptides after their cleavage in the intermembrane space or in the matrix, and presequence peptides; clearance of these peptides is required to keep the presequence processing machinery running. Preferentially cleaves the N-terminal side of paired basic amino acid residues. Also degrades other unstructured peptides. May function as an ATP-dependent peptidase as opposed to a metalloendopeptidase.</text>
</comment>
<comment type="subunit">
    <text evidence="5">Monomer and homodimer; homodimerization is induced by binding of the substrate.</text>
</comment>
<name>A0A4V1J596_9FUNG</name>
<dbReference type="PROSITE" id="PS00143">
    <property type="entry name" value="INSULINASE"/>
    <property type="match status" value="1"/>
</dbReference>
<evidence type="ECO:0000256" key="5">
    <source>
        <dbReference type="ARBA" id="ARBA00011853"/>
    </source>
</evidence>
<keyword evidence="9" id="KW-0378">Hydrolase</keyword>
<organism evidence="17 18">
    <name type="scientific">Dimargaris cristalligena</name>
    <dbReference type="NCBI Taxonomy" id="215637"/>
    <lineage>
        <taxon>Eukaryota</taxon>
        <taxon>Fungi</taxon>
        <taxon>Fungi incertae sedis</taxon>
        <taxon>Zoopagomycota</taxon>
        <taxon>Kickxellomycotina</taxon>
        <taxon>Dimargaritomycetes</taxon>
        <taxon>Dimargaritales</taxon>
        <taxon>Dimargaritaceae</taxon>
        <taxon>Dimargaris</taxon>
    </lineage>
</organism>
<evidence type="ECO:0000256" key="2">
    <source>
        <dbReference type="ARBA" id="ARBA00004305"/>
    </source>
</evidence>
<evidence type="ECO:0000256" key="10">
    <source>
        <dbReference type="ARBA" id="ARBA00022833"/>
    </source>
</evidence>
<accession>A0A4V1J596</accession>
<dbReference type="Pfam" id="PF22516">
    <property type="entry name" value="PreP_C"/>
    <property type="match status" value="1"/>
</dbReference>
<dbReference type="Pfam" id="PF00675">
    <property type="entry name" value="Peptidase_M16"/>
    <property type="match status" value="1"/>
</dbReference>
<comment type="subcellular location">
    <subcellularLocation>
        <location evidence="3">Mitochondrion intermembrane space</location>
    </subcellularLocation>
    <subcellularLocation>
        <location evidence="2">Mitochondrion matrix</location>
    </subcellularLocation>
</comment>
<dbReference type="GO" id="GO:0005759">
    <property type="term" value="C:mitochondrial matrix"/>
    <property type="evidence" value="ECO:0007669"/>
    <property type="project" value="UniProtKB-SubCell"/>
</dbReference>
<proteinExistence type="inferred from homology"/>
<dbReference type="Pfam" id="PF08367">
    <property type="entry name" value="M16C_assoc"/>
    <property type="match status" value="1"/>
</dbReference>
<evidence type="ECO:0000256" key="11">
    <source>
        <dbReference type="ARBA" id="ARBA00022946"/>
    </source>
</evidence>
<evidence type="ECO:0000259" key="16">
    <source>
        <dbReference type="SMART" id="SM01264"/>
    </source>
</evidence>
<evidence type="ECO:0000256" key="9">
    <source>
        <dbReference type="ARBA" id="ARBA00022801"/>
    </source>
</evidence>
<dbReference type="InterPro" id="IPR013578">
    <property type="entry name" value="Peptidase_M16C_assoc"/>
</dbReference>
<evidence type="ECO:0000256" key="8">
    <source>
        <dbReference type="ARBA" id="ARBA00022723"/>
    </source>
</evidence>
<comment type="cofactor">
    <cofactor evidence="1">
        <name>Zn(2+)</name>
        <dbReference type="ChEBI" id="CHEBI:29105"/>
    </cofactor>
</comment>
<evidence type="ECO:0000256" key="6">
    <source>
        <dbReference type="ARBA" id="ARBA00020167"/>
    </source>
</evidence>
<dbReference type="STRING" id="215637.A0A4V1J596"/>
<dbReference type="GO" id="GO:0004222">
    <property type="term" value="F:metalloendopeptidase activity"/>
    <property type="evidence" value="ECO:0007669"/>
    <property type="project" value="InterPro"/>
</dbReference>
<keyword evidence="8" id="KW-0479">Metal-binding</keyword>
<evidence type="ECO:0000256" key="15">
    <source>
        <dbReference type="ARBA" id="ARBA00045897"/>
    </source>
</evidence>
<comment type="similarity">
    <text evidence="4">Belongs to the peptidase M16 family. PreP subfamily.</text>
</comment>
<evidence type="ECO:0000256" key="12">
    <source>
        <dbReference type="ARBA" id="ARBA00023049"/>
    </source>
</evidence>
<reference evidence="18" key="1">
    <citation type="journal article" date="2018" name="Nat. Microbiol.">
        <title>Leveraging single-cell genomics to expand the fungal tree of life.</title>
        <authorList>
            <person name="Ahrendt S.R."/>
            <person name="Quandt C.A."/>
            <person name="Ciobanu D."/>
            <person name="Clum A."/>
            <person name="Salamov A."/>
            <person name="Andreopoulos B."/>
            <person name="Cheng J.F."/>
            <person name="Woyke T."/>
            <person name="Pelin A."/>
            <person name="Henrissat B."/>
            <person name="Reynolds N.K."/>
            <person name="Benny G.L."/>
            <person name="Smith M.E."/>
            <person name="James T.Y."/>
            <person name="Grigoriev I.V."/>
        </authorList>
    </citation>
    <scope>NUCLEOTIDE SEQUENCE [LARGE SCALE GENOMIC DNA]</scope>
    <source>
        <strain evidence="18">RSA 468</strain>
    </source>
</reference>
<evidence type="ECO:0000256" key="7">
    <source>
        <dbReference type="ARBA" id="ARBA00022670"/>
    </source>
</evidence>
<dbReference type="SUPFAM" id="SSF63411">
    <property type="entry name" value="LuxS/MPP-like metallohydrolase"/>
    <property type="match status" value="4"/>
</dbReference>
<dbReference type="InterPro" id="IPR055130">
    <property type="entry name" value="PreP_C"/>
</dbReference>
<evidence type="ECO:0000256" key="14">
    <source>
        <dbReference type="ARBA" id="ARBA00034552"/>
    </source>
</evidence>
<keyword evidence="11" id="KW-0809">Transit peptide</keyword>
<keyword evidence="18" id="KW-1185">Reference proteome</keyword>
<dbReference type="Proteomes" id="UP000268162">
    <property type="component" value="Unassembled WGS sequence"/>
</dbReference>
<dbReference type="InterPro" id="IPR007863">
    <property type="entry name" value="Peptidase_M16_C"/>
</dbReference>
<evidence type="ECO:0000256" key="4">
    <source>
        <dbReference type="ARBA" id="ARBA00007575"/>
    </source>
</evidence>
<dbReference type="GO" id="GO:0005758">
    <property type="term" value="C:mitochondrial intermembrane space"/>
    <property type="evidence" value="ECO:0007669"/>
    <property type="project" value="UniProtKB-SubCell"/>
</dbReference>
<dbReference type="FunFam" id="3.30.830.10:FF:000013">
    <property type="entry name" value="Mitochondrial presequence protease"/>
    <property type="match status" value="1"/>
</dbReference>
<evidence type="ECO:0000256" key="13">
    <source>
        <dbReference type="ARBA" id="ARBA00023128"/>
    </source>
</evidence>
<dbReference type="GO" id="GO:0046872">
    <property type="term" value="F:metal ion binding"/>
    <property type="evidence" value="ECO:0007669"/>
    <property type="project" value="UniProtKB-KW"/>
</dbReference>
<keyword evidence="7 17" id="KW-0645">Protease</keyword>
<evidence type="ECO:0000313" key="18">
    <source>
        <dbReference type="Proteomes" id="UP000268162"/>
    </source>
</evidence>
<dbReference type="FunFam" id="3.30.830.10:FF:000011">
    <property type="entry name" value="Presequence protease, mitochondrial"/>
    <property type="match status" value="1"/>
</dbReference>
<keyword evidence="13" id="KW-0496">Mitochondrion</keyword>
<dbReference type="EMBL" id="ML002383">
    <property type="protein sequence ID" value="RKP38289.1"/>
    <property type="molecule type" value="Genomic_DNA"/>
</dbReference>